<dbReference type="InterPro" id="IPR057736">
    <property type="entry name" value="SAF_PseI/NeuA/NeuB"/>
</dbReference>
<organism evidence="7 8">
    <name type="scientific">Holothuria leucospilota</name>
    <name type="common">Black long sea cucumber</name>
    <name type="synonym">Mertensiothuria leucospilota</name>
    <dbReference type="NCBI Taxonomy" id="206669"/>
    <lineage>
        <taxon>Eukaryota</taxon>
        <taxon>Metazoa</taxon>
        <taxon>Echinodermata</taxon>
        <taxon>Eleutherozoa</taxon>
        <taxon>Echinozoa</taxon>
        <taxon>Holothuroidea</taxon>
        <taxon>Aspidochirotacea</taxon>
        <taxon>Aspidochirotida</taxon>
        <taxon>Holothuriidae</taxon>
        <taxon>Holothuria</taxon>
    </lineage>
</organism>
<dbReference type="EC" id="2.5.1.57" evidence="3"/>
<dbReference type="SUPFAM" id="SSF51569">
    <property type="entry name" value="Aldolase"/>
    <property type="match status" value="1"/>
</dbReference>
<dbReference type="InterPro" id="IPR036732">
    <property type="entry name" value="AFP_Neu5c_C_sf"/>
</dbReference>
<dbReference type="FunFam" id="3.20.20.70:FF:000144">
    <property type="entry name" value="sialic acid synthase"/>
    <property type="match status" value="1"/>
</dbReference>
<dbReference type="InterPro" id="IPR013132">
    <property type="entry name" value="PseI/NeuA/B-like_N"/>
</dbReference>
<dbReference type="GO" id="GO:0047444">
    <property type="term" value="F:N-acylneuraminate-9-phosphate synthase activity"/>
    <property type="evidence" value="ECO:0007669"/>
    <property type="project" value="UniProtKB-EC"/>
</dbReference>
<dbReference type="Gene3D" id="3.90.1210.10">
    <property type="entry name" value="Antifreeze-like/N-acetylneuraminic acid synthase C-terminal domain"/>
    <property type="match status" value="1"/>
</dbReference>
<evidence type="ECO:0000259" key="6">
    <source>
        <dbReference type="PROSITE" id="PS50844"/>
    </source>
</evidence>
<accession>A0A9Q0YPB0</accession>
<dbReference type="AlphaFoldDB" id="A0A9Q0YPB0"/>
<dbReference type="SUPFAM" id="SSF51269">
    <property type="entry name" value="AFP III-like domain"/>
    <property type="match status" value="1"/>
</dbReference>
<keyword evidence="1" id="KW-0808">Transferase</keyword>
<evidence type="ECO:0000256" key="1">
    <source>
        <dbReference type="ARBA" id="ARBA00022679"/>
    </source>
</evidence>
<evidence type="ECO:0000256" key="4">
    <source>
        <dbReference type="ARBA" id="ARBA00067780"/>
    </source>
</evidence>
<dbReference type="InterPro" id="IPR013974">
    <property type="entry name" value="SAF"/>
</dbReference>
<evidence type="ECO:0000313" key="8">
    <source>
        <dbReference type="Proteomes" id="UP001152320"/>
    </source>
</evidence>
<dbReference type="PANTHER" id="PTHR42966:SF1">
    <property type="entry name" value="SIALIC ACID SYNTHASE"/>
    <property type="match status" value="1"/>
</dbReference>
<reference evidence="7" key="1">
    <citation type="submission" date="2021-10" db="EMBL/GenBank/DDBJ databases">
        <title>Tropical sea cucumber genome reveals ecological adaptation and Cuvierian tubules defense mechanism.</title>
        <authorList>
            <person name="Chen T."/>
        </authorList>
    </citation>
    <scope>NUCLEOTIDE SEQUENCE</scope>
    <source>
        <strain evidence="7">Nanhai2018</strain>
        <tissue evidence="7">Muscle</tissue>
    </source>
</reference>
<dbReference type="Pfam" id="PF08666">
    <property type="entry name" value="SAF"/>
    <property type="match status" value="1"/>
</dbReference>
<dbReference type="GO" id="GO:0006054">
    <property type="term" value="P:N-acetylneuraminate metabolic process"/>
    <property type="evidence" value="ECO:0007669"/>
    <property type="project" value="UniProtKB-ARBA"/>
</dbReference>
<evidence type="ECO:0000256" key="3">
    <source>
        <dbReference type="ARBA" id="ARBA00066534"/>
    </source>
</evidence>
<protein>
    <recommendedName>
        <fullName evidence="4">N-acetylneuraminate-9-phosphate synthase</fullName>
        <ecNumber evidence="3">2.5.1.57</ecNumber>
    </recommendedName>
    <alternativeName>
        <fullName evidence="5">Sialic acid synthase</fullName>
    </alternativeName>
</protein>
<feature type="domain" description="AFP-like" evidence="6">
    <location>
        <begin position="310"/>
        <end position="368"/>
    </location>
</feature>
<comment type="caution">
    <text evidence="7">The sequence shown here is derived from an EMBL/GenBank/DDBJ whole genome shotgun (WGS) entry which is preliminary data.</text>
</comment>
<dbReference type="Gene3D" id="3.20.20.70">
    <property type="entry name" value="Aldolase class I"/>
    <property type="match status" value="1"/>
</dbReference>
<evidence type="ECO:0000256" key="5">
    <source>
        <dbReference type="ARBA" id="ARBA00083845"/>
    </source>
</evidence>
<name>A0A9Q0YPB0_HOLLE</name>
<evidence type="ECO:0000313" key="7">
    <source>
        <dbReference type="EMBL" id="KAJ8026033.1"/>
    </source>
</evidence>
<dbReference type="Proteomes" id="UP001152320">
    <property type="component" value="Chromosome 17"/>
</dbReference>
<sequence>MTVYAQSLRVSVSNKTMPLEFELAPGRKIGGNNPCFIIAEIGQNHQGDIQIAKDLIKVAKDAGADCAKFQKSELTFKFNKAALARPYTSKNSWGKTYGEHKEFLEFSHDQYQELQEYANQIGIYFTASGMDEKAVDFLHDLGVPFFKVGSGDTNNLPYISRTAEKGRPMVVSSGMQSLDTMKKVYNILKEKEANFCFLQCTSAYPLEPEDVHLRVLETYRKEFPDIPLGYSGHESGTTITLGAIALGAKVVERHITMDKSWKGSDHEASLEPDELKDLVTQIRILERAMGGTVKEMRACELPTFNKLGKSLVAAKDIPSGTVITADLLAVKVAEPKGLAPEDIATVIGKRSTRAIEYDDSIREGDVTE</sequence>
<keyword evidence="8" id="KW-1185">Reference proteome</keyword>
<dbReference type="SMART" id="SM00858">
    <property type="entry name" value="SAF"/>
    <property type="match status" value="1"/>
</dbReference>
<dbReference type="CDD" id="cd11615">
    <property type="entry name" value="SAF_NeuB_like"/>
    <property type="match status" value="1"/>
</dbReference>
<gene>
    <name evidence="7" type="ORF">HOLleu_33763</name>
</gene>
<dbReference type="OrthoDB" id="9928645at2759"/>
<dbReference type="EMBL" id="JAIZAY010000017">
    <property type="protein sequence ID" value="KAJ8026033.1"/>
    <property type="molecule type" value="Genomic_DNA"/>
</dbReference>
<dbReference type="PROSITE" id="PS50844">
    <property type="entry name" value="AFP_LIKE"/>
    <property type="match status" value="1"/>
</dbReference>
<dbReference type="InterPro" id="IPR051690">
    <property type="entry name" value="PseI-like"/>
</dbReference>
<proteinExistence type="predicted"/>
<dbReference type="GO" id="GO:1901137">
    <property type="term" value="P:carbohydrate derivative biosynthetic process"/>
    <property type="evidence" value="ECO:0007669"/>
    <property type="project" value="UniProtKB-ARBA"/>
</dbReference>
<evidence type="ECO:0000256" key="2">
    <source>
        <dbReference type="ARBA" id="ARBA00050599"/>
    </source>
</evidence>
<comment type="catalytic activity">
    <reaction evidence="2">
        <text>aldehydo-N-acetyl-D-mannosamine 6-phosphate + phosphoenolpyruvate + H2O = N-acetylneuraminate 9-phosphate + phosphate</text>
        <dbReference type="Rhea" id="RHEA:80835"/>
        <dbReference type="ChEBI" id="CHEBI:15377"/>
        <dbReference type="ChEBI" id="CHEBI:43474"/>
        <dbReference type="ChEBI" id="CHEBI:58557"/>
        <dbReference type="ChEBI" id="CHEBI:58702"/>
        <dbReference type="ChEBI" id="CHEBI:231734"/>
        <dbReference type="EC" id="2.5.1.57"/>
    </reaction>
    <physiologicalReaction direction="left-to-right" evidence="2">
        <dbReference type="Rhea" id="RHEA:80836"/>
    </physiologicalReaction>
</comment>
<dbReference type="Pfam" id="PF03102">
    <property type="entry name" value="NeuB"/>
    <property type="match status" value="1"/>
</dbReference>
<dbReference type="PANTHER" id="PTHR42966">
    <property type="entry name" value="N-ACETYLNEURAMINATE SYNTHASE"/>
    <property type="match status" value="1"/>
</dbReference>
<dbReference type="InterPro" id="IPR006190">
    <property type="entry name" value="SAF_AFP_Neu5Ac"/>
</dbReference>
<dbReference type="InterPro" id="IPR013785">
    <property type="entry name" value="Aldolase_TIM"/>
</dbReference>
<dbReference type="GO" id="GO:0016051">
    <property type="term" value="P:carbohydrate biosynthetic process"/>
    <property type="evidence" value="ECO:0007669"/>
    <property type="project" value="InterPro"/>
</dbReference>